<dbReference type="InterPro" id="IPR029151">
    <property type="entry name" value="Sensor-like_sf"/>
</dbReference>
<evidence type="ECO:0000313" key="5">
    <source>
        <dbReference type="Proteomes" id="UP000594034"/>
    </source>
</evidence>
<dbReference type="EMBL" id="CP040449">
    <property type="protein sequence ID" value="QFI55257.1"/>
    <property type="molecule type" value="Genomic_DNA"/>
</dbReference>
<evidence type="ECO:0000313" key="4">
    <source>
        <dbReference type="EMBL" id="QFI55257.1"/>
    </source>
</evidence>
<organism evidence="4 5">
    <name type="scientific">Aeromonas simiae</name>
    <dbReference type="NCBI Taxonomy" id="218936"/>
    <lineage>
        <taxon>Bacteria</taxon>
        <taxon>Pseudomonadati</taxon>
        <taxon>Pseudomonadota</taxon>
        <taxon>Gammaproteobacteria</taxon>
        <taxon>Aeromonadales</taxon>
        <taxon>Aeromonadaceae</taxon>
        <taxon>Aeromonas</taxon>
    </lineage>
</organism>
<dbReference type="NCBIfam" id="TIGR00254">
    <property type="entry name" value="GGDEF"/>
    <property type="match status" value="1"/>
</dbReference>
<dbReference type="SMART" id="SM00267">
    <property type="entry name" value="GGDEF"/>
    <property type="match status" value="1"/>
</dbReference>
<dbReference type="SUPFAM" id="SSF55073">
    <property type="entry name" value="Nucleotide cyclase"/>
    <property type="match status" value="1"/>
</dbReference>
<dbReference type="Gene3D" id="3.30.70.270">
    <property type="match status" value="1"/>
</dbReference>
<dbReference type="EC" id="2.7.7.65" evidence="1"/>
<name>A0A5J6WYT1_9GAMM</name>
<dbReference type="PROSITE" id="PS50887">
    <property type="entry name" value="GGDEF"/>
    <property type="match status" value="1"/>
</dbReference>
<dbReference type="Proteomes" id="UP000594034">
    <property type="component" value="Chromosome"/>
</dbReference>
<evidence type="ECO:0000256" key="1">
    <source>
        <dbReference type="ARBA" id="ARBA00012528"/>
    </source>
</evidence>
<dbReference type="Pfam" id="PF00990">
    <property type="entry name" value="GGDEF"/>
    <property type="match status" value="1"/>
</dbReference>
<dbReference type="InterPro" id="IPR043128">
    <property type="entry name" value="Rev_trsase/Diguanyl_cyclase"/>
</dbReference>
<dbReference type="PANTHER" id="PTHR45138">
    <property type="entry name" value="REGULATORY COMPONENTS OF SENSORY TRANSDUCTION SYSTEM"/>
    <property type="match status" value="1"/>
</dbReference>
<dbReference type="KEGG" id="asim:FE240_11515"/>
<dbReference type="RefSeq" id="WP_193001085.1">
    <property type="nucleotide sequence ID" value="NZ_CP040449.1"/>
</dbReference>
<protein>
    <recommendedName>
        <fullName evidence="1">diguanylate cyclase</fullName>
        <ecNumber evidence="1">2.7.7.65</ecNumber>
    </recommendedName>
</protein>
<accession>A0A5J6WYT1</accession>
<dbReference type="InterPro" id="IPR000160">
    <property type="entry name" value="GGDEF_dom"/>
</dbReference>
<dbReference type="CDD" id="cd01949">
    <property type="entry name" value="GGDEF"/>
    <property type="match status" value="1"/>
</dbReference>
<dbReference type="SUPFAM" id="SSF103190">
    <property type="entry name" value="Sensory domain-like"/>
    <property type="match status" value="1"/>
</dbReference>
<dbReference type="AlphaFoldDB" id="A0A5J6WYT1"/>
<dbReference type="InterPro" id="IPR029787">
    <property type="entry name" value="Nucleotide_cyclase"/>
</dbReference>
<reference evidence="4 5" key="1">
    <citation type="submission" date="2019-05" db="EMBL/GenBank/DDBJ databases">
        <title>OXA-830, a novel chromosomally encoded expanded-spectrum class D beta-lactamase in Aeromonas simiae.</title>
        <authorList>
            <person name="Zhou W."/>
            <person name="Chen Q."/>
        </authorList>
    </citation>
    <scope>NUCLEOTIDE SEQUENCE [LARGE SCALE GENOMIC DNA]</scope>
    <source>
        <strain evidence="4 5">A6</strain>
    </source>
</reference>
<dbReference type="PANTHER" id="PTHR45138:SF9">
    <property type="entry name" value="DIGUANYLATE CYCLASE DGCM-RELATED"/>
    <property type="match status" value="1"/>
</dbReference>
<sequence>MSGSSRGQSTNNVGWVYYTSIDNFMYLYPRRASEHVRFDPAIYQQDYWQAVTTHPNANEAILLSRPYDDLGGLGQMVTLSAPVMKGGTLLGMLSIDLLLSRLTELLQQPNLTGELALLNQDNIPLAIVNPSTSPYLPSEAMTYVWQRGALQLTHPLPHNSLTLIYRIGPWALTKALLQQSQTMLLTLIFFAWAAISSLRARTLNHQLEYISHHDQLTGALNRYSLQRELSRQLPPTAVIMFDCDHFKQVNDRCGHLIGDEVLKKLVELCMQTLRPQDRLIRWGGEEFLVLLAGTRHTASKAADPAELHIISERLRLVIANYPWRELHADLVVTVSLGYCPMAHPNELDHAISQADSALYQAKAQGRNRSVAAISG</sequence>
<gene>
    <name evidence="4" type="ORF">FE240_11515</name>
</gene>
<dbReference type="Gene3D" id="3.30.450.20">
    <property type="entry name" value="PAS domain"/>
    <property type="match status" value="1"/>
</dbReference>
<feature type="domain" description="GGDEF" evidence="3">
    <location>
        <begin position="234"/>
        <end position="374"/>
    </location>
</feature>
<evidence type="ECO:0000259" key="3">
    <source>
        <dbReference type="PROSITE" id="PS50887"/>
    </source>
</evidence>
<evidence type="ECO:0000256" key="2">
    <source>
        <dbReference type="ARBA" id="ARBA00034247"/>
    </source>
</evidence>
<keyword evidence="5" id="KW-1185">Reference proteome</keyword>
<dbReference type="InterPro" id="IPR050469">
    <property type="entry name" value="Diguanylate_Cyclase"/>
</dbReference>
<proteinExistence type="predicted"/>
<dbReference type="GO" id="GO:0052621">
    <property type="term" value="F:diguanylate cyclase activity"/>
    <property type="evidence" value="ECO:0007669"/>
    <property type="project" value="UniProtKB-EC"/>
</dbReference>
<comment type="catalytic activity">
    <reaction evidence="2">
        <text>2 GTP = 3',3'-c-di-GMP + 2 diphosphate</text>
        <dbReference type="Rhea" id="RHEA:24898"/>
        <dbReference type="ChEBI" id="CHEBI:33019"/>
        <dbReference type="ChEBI" id="CHEBI:37565"/>
        <dbReference type="ChEBI" id="CHEBI:58805"/>
        <dbReference type="EC" id="2.7.7.65"/>
    </reaction>
</comment>